<organism evidence="5 6">
    <name type="scientific">Albimonas donghaensis</name>
    <dbReference type="NCBI Taxonomy" id="356660"/>
    <lineage>
        <taxon>Bacteria</taxon>
        <taxon>Pseudomonadati</taxon>
        <taxon>Pseudomonadota</taxon>
        <taxon>Alphaproteobacteria</taxon>
        <taxon>Rhodobacterales</taxon>
        <taxon>Paracoccaceae</taxon>
        <taxon>Albimonas</taxon>
    </lineage>
</organism>
<dbReference type="RefSeq" id="WP_176954827.1">
    <property type="nucleotide sequence ID" value="NZ_FNMZ01000010.1"/>
</dbReference>
<dbReference type="GO" id="GO:0030163">
    <property type="term" value="P:protein catabolic process"/>
    <property type="evidence" value="ECO:0007669"/>
    <property type="project" value="UniProtKB-UniRule"/>
</dbReference>
<evidence type="ECO:0000256" key="3">
    <source>
        <dbReference type="ARBA" id="ARBA00023315"/>
    </source>
</evidence>
<protein>
    <recommendedName>
        <fullName evidence="4">Leucyl/phenylalanyl-tRNA--protein transferase</fullName>
        <ecNumber evidence="4">2.3.2.6</ecNumber>
    </recommendedName>
    <alternativeName>
        <fullName evidence="4">L/F-transferase</fullName>
    </alternativeName>
    <alternativeName>
        <fullName evidence="4">Leucyltransferase</fullName>
    </alternativeName>
    <alternativeName>
        <fullName evidence="4">Phenyalanyltransferase</fullName>
    </alternativeName>
</protein>
<keyword evidence="1 4" id="KW-0963">Cytoplasm</keyword>
<comment type="catalytic activity">
    <reaction evidence="4">
        <text>N-terminal L-arginyl-[protein] + L-leucyl-tRNA(Leu) = N-terminal L-leucyl-L-arginyl-[protein] + tRNA(Leu) + H(+)</text>
        <dbReference type="Rhea" id="RHEA:50416"/>
        <dbReference type="Rhea" id="RHEA-COMP:9613"/>
        <dbReference type="Rhea" id="RHEA-COMP:9622"/>
        <dbReference type="Rhea" id="RHEA-COMP:12672"/>
        <dbReference type="Rhea" id="RHEA-COMP:12673"/>
        <dbReference type="ChEBI" id="CHEBI:15378"/>
        <dbReference type="ChEBI" id="CHEBI:64719"/>
        <dbReference type="ChEBI" id="CHEBI:78442"/>
        <dbReference type="ChEBI" id="CHEBI:78494"/>
        <dbReference type="ChEBI" id="CHEBI:133044"/>
        <dbReference type="EC" id="2.3.2.6"/>
    </reaction>
</comment>
<comment type="function">
    <text evidence="4">Functions in the N-end rule pathway of protein degradation where it conjugates Leu, Phe and, less efficiently, Met from aminoacyl-tRNAs to the N-termini of proteins containing an N-terminal arginine or lysine.</text>
</comment>
<dbReference type="InterPro" id="IPR016181">
    <property type="entry name" value="Acyl_CoA_acyltransferase"/>
</dbReference>
<accession>A0A1H3EGK2</accession>
<evidence type="ECO:0000256" key="4">
    <source>
        <dbReference type="HAMAP-Rule" id="MF_00688"/>
    </source>
</evidence>
<evidence type="ECO:0000313" key="5">
    <source>
        <dbReference type="EMBL" id="SDX77866.1"/>
    </source>
</evidence>
<name>A0A1H3EGK2_9RHOB</name>
<dbReference type="NCBIfam" id="TIGR00667">
    <property type="entry name" value="aat"/>
    <property type="match status" value="1"/>
</dbReference>
<dbReference type="SUPFAM" id="SSF55729">
    <property type="entry name" value="Acyl-CoA N-acyltransferases (Nat)"/>
    <property type="match status" value="1"/>
</dbReference>
<dbReference type="PANTHER" id="PTHR30098:SF2">
    <property type="entry name" value="LEUCYL_PHENYLALANYL-TRNA--PROTEIN TRANSFERASE"/>
    <property type="match status" value="1"/>
</dbReference>
<dbReference type="InterPro" id="IPR042203">
    <property type="entry name" value="Leu/Phe-tRNA_Trfase_C"/>
</dbReference>
<evidence type="ECO:0000313" key="6">
    <source>
        <dbReference type="Proteomes" id="UP000199118"/>
    </source>
</evidence>
<dbReference type="GO" id="GO:0008914">
    <property type="term" value="F:leucyl-tRNA--protein transferase activity"/>
    <property type="evidence" value="ECO:0007669"/>
    <property type="project" value="UniProtKB-UniRule"/>
</dbReference>
<keyword evidence="6" id="KW-1185">Reference proteome</keyword>
<proteinExistence type="inferred from homology"/>
<dbReference type="PANTHER" id="PTHR30098">
    <property type="entry name" value="LEUCYL/PHENYLALANYL-TRNA--PROTEIN TRANSFERASE"/>
    <property type="match status" value="1"/>
</dbReference>
<dbReference type="InterPro" id="IPR004616">
    <property type="entry name" value="Leu/Phe-tRNA_Trfase"/>
</dbReference>
<dbReference type="STRING" id="356660.SAMN05444336_11021"/>
<evidence type="ECO:0000256" key="2">
    <source>
        <dbReference type="ARBA" id="ARBA00022679"/>
    </source>
</evidence>
<dbReference type="Gene3D" id="3.40.630.70">
    <property type="entry name" value="Leucyl/phenylalanyl-tRNA-protein transferase, C-terminal domain"/>
    <property type="match status" value="1"/>
</dbReference>
<dbReference type="EMBL" id="FNMZ01000010">
    <property type="protein sequence ID" value="SDX77866.1"/>
    <property type="molecule type" value="Genomic_DNA"/>
</dbReference>
<dbReference type="AlphaFoldDB" id="A0A1H3EGK2"/>
<dbReference type="EC" id="2.3.2.6" evidence="4"/>
<dbReference type="HAMAP" id="MF_00688">
    <property type="entry name" value="Leu_Phe_trans"/>
    <property type="match status" value="1"/>
</dbReference>
<comment type="catalytic activity">
    <reaction evidence="4">
        <text>N-terminal L-lysyl-[protein] + L-leucyl-tRNA(Leu) = N-terminal L-leucyl-L-lysyl-[protein] + tRNA(Leu) + H(+)</text>
        <dbReference type="Rhea" id="RHEA:12340"/>
        <dbReference type="Rhea" id="RHEA-COMP:9613"/>
        <dbReference type="Rhea" id="RHEA-COMP:9622"/>
        <dbReference type="Rhea" id="RHEA-COMP:12670"/>
        <dbReference type="Rhea" id="RHEA-COMP:12671"/>
        <dbReference type="ChEBI" id="CHEBI:15378"/>
        <dbReference type="ChEBI" id="CHEBI:65249"/>
        <dbReference type="ChEBI" id="CHEBI:78442"/>
        <dbReference type="ChEBI" id="CHEBI:78494"/>
        <dbReference type="ChEBI" id="CHEBI:133043"/>
        <dbReference type="EC" id="2.3.2.6"/>
    </reaction>
</comment>
<comment type="similarity">
    <text evidence="4">Belongs to the L/F-transferase family.</text>
</comment>
<keyword evidence="3 4" id="KW-0012">Acyltransferase</keyword>
<comment type="catalytic activity">
    <reaction evidence="4">
        <text>L-phenylalanyl-tRNA(Phe) + an N-terminal L-alpha-aminoacyl-[protein] = an N-terminal L-phenylalanyl-L-alpha-aminoacyl-[protein] + tRNA(Phe)</text>
        <dbReference type="Rhea" id="RHEA:43632"/>
        <dbReference type="Rhea" id="RHEA-COMP:9668"/>
        <dbReference type="Rhea" id="RHEA-COMP:9699"/>
        <dbReference type="Rhea" id="RHEA-COMP:10636"/>
        <dbReference type="Rhea" id="RHEA-COMP:10637"/>
        <dbReference type="ChEBI" id="CHEBI:78442"/>
        <dbReference type="ChEBI" id="CHEBI:78531"/>
        <dbReference type="ChEBI" id="CHEBI:78597"/>
        <dbReference type="ChEBI" id="CHEBI:83561"/>
        <dbReference type="EC" id="2.3.2.6"/>
    </reaction>
</comment>
<comment type="subcellular location">
    <subcellularLocation>
        <location evidence="4">Cytoplasm</location>
    </subcellularLocation>
</comment>
<dbReference type="GO" id="GO:0005737">
    <property type="term" value="C:cytoplasm"/>
    <property type="evidence" value="ECO:0007669"/>
    <property type="project" value="UniProtKB-SubCell"/>
</dbReference>
<reference evidence="5 6" key="1">
    <citation type="submission" date="2016-10" db="EMBL/GenBank/DDBJ databases">
        <authorList>
            <person name="de Groot N.N."/>
        </authorList>
    </citation>
    <scope>NUCLEOTIDE SEQUENCE [LARGE SCALE GENOMIC DNA]</scope>
    <source>
        <strain evidence="5 6">DSM 17890</strain>
    </source>
</reference>
<evidence type="ECO:0000256" key="1">
    <source>
        <dbReference type="ARBA" id="ARBA00022490"/>
    </source>
</evidence>
<dbReference type="Pfam" id="PF03588">
    <property type="entry name" value="Leu_Phe_trans"/>
    <property type="match status" value="1"/>
</dbReference>
<dbReference type="Proteomes" id="UP000199118">
    <property type="component" value="Unassembled WGS sequence"/>
</dbReference>
<sequence>MSEPVEPLRITPTLLLRAYAAGVFPMAQSADAEDIFWVDPKRRGILPLDGLHVPRSLARTLRRGGHEVAVDRDFEGVLDGCAGREETWINPEIRELYGTLHRLGYAHSVEVRMDGALVGGLYGVQLGAAFFGESMFSRRTDASKIALVHLVARLRAGGFSLLDTQFVTDHLRKLGAAEVSRDVYHRMLETALRTPADFYSLPDAPEAELVLQLSTQTS</sequence>
<gene>
    <name evidence="4" type="primary">aat</name>
    <name evidence="5" type="ORF">SAMN05444336_11021</name>
</gene>
<keyword evidence="2 4" id="KW-0808">Transferase</keyword>